<accession>A0AAV5BUE7</accession>
<dbReference type="EMBL" id="BQKI01000002">
    <property type="protein sequence ID" value="GJM89127.1"/>
    <property type="molecule type" value="Genomic_DNA"/>
</dbReference>
<dbReference type="GO" id="GO:0090110">
    <property type="term" value="P:COPII-coated vesicle cargo loading"/>
    <property type="evidence" value="ECO:0007669"/>
    <property type="project" value="TreeGrafter"/>
</dbReference>
<evidence type="ECO:0000259" key="1">
    <source>
        <dbReference type="Pfam" id="PF04811"/>
    </source>
</evidence>
<reference evidence="3" key="2">
    <citation type="submission" date="2021-12" db="EMBL/GenBank/DDBJ databases">
        <title>Resequencing data analysis of finger millet.</title>
        <authorList>
            <person name="Hatakeyama M."/>
            <person name="Aluri S."/>
            <person name="Balachadran M.T."/>
            <person name="Sivarajan S.R."/>
            <person name="Poveda L."/>
            <person name="Shimizu-Inatsugi R."/>
            <person name="Schlapbach R."/>
            <person name="Sreeman S.M."/>
            <person name="Shimizu K.K."/>
        </authorList>
    </citation>
    <scope>NUCLEOTIDE SEQUENCE</scope>
</reference>
<dbReference type="Gene3D" id="2.30.30.380">
    <property type="entry name" value="Zn-finger domain of Sec23/24"/>
    <property type="match status" value="1"/>
</dbReference>
<dbReference type="GO" id="GO:0000149">
    <property type="term" value="F:SNARE binding"/>
    <property type="evidence" value="ECO:0007669"/>
    <property type="project" value="TreeGrafter"/>
</dbReference>
<feature type="domain" description="Sec23/Sec24 trunk" evidence="1">
    <location>
        <begin position="120"/>
        <end position="372"/>
    </location>
</feature>
<dbReference type="EMBL" id="BQKI01000002">
    <property type="protein sequence ID" value="GJM88726.1"/>
    <property type="molecule type" value="Genomic_DNA"/>
</dbReference>
<evidence type="ECO:0000313" key="2">
    <source>
        <dbReference type="EMBL" id="GJM88726.1"/>
    </source>
</evidence>
<name>A0AAV5BUE7_ELECO</name>
<dbReference type="PANTHER" id="PTHR13803">
    <property type="entry name" value="SEC24-RELATED PROTEIN"/>
    <property type="match status" value="1"/>
</dbReference>
<organism evidence="3 4">
    <name type="scientific">Eleusine coracana subsp. coracana</name>
    <dbReference type="NCBI Taxonomy" id="191504"/>
    <lineage>
        <taxon>Eukaryota</taxon>
        <taxon>Viridiplantae</taxon>
        <taxon>Streptophyta</taxon>
        <taxon>Embryophyta</taxon>
        <taxon>Tracheophyta</taxon>
        <taxon>Spermatophyta</taxon>
        <taxon>Magnoliopsida</taxon>
        <taxon>Liliopsida</taxon>
        <taxon>Poales</taxon>
        <taxon>Poaceae</taxon>
        <taxon>PACMAD clade</taxon>
        <taxon>Chloridoideae</taxon>
        <taxon>Cynodonteae</taxon>
        <taxon>Eleusininae</taxon>
        <taxon>Eleusine</taxon>
    </lineage>
</organism>
<dbReference type="GO" id="GO:0008270">
    <property type="term" value="F:zinc ion binding"/>
    <property type="evidence" value="ECO:0007669"/>
    <property type="project" value="InterPro"/>
</dbReference>
<dbReference type="Pfam" id="PF04811">
    <property type="entry name" value="Sec23_trunk"/>
    <property type="match status" value="1"/>
</dbReference>
<dbReference type="GO" id="GO:0030127">
    <property type="term" value="C:COPII vesicle coat"/>
    <property type="evidence" value="ECO:0007669"/>
    <property type="project" value="InterPro"/>
</dbReference>
<dbReference type="Gene3D" id="3.40.50.410">
    <property type="entry name" value="von Willebrand factor, type A domain"/>
    <property type="match status" value="1"/>
</dbReference>
<dbReference type="AlphaFoldDB" id="A0AAV5BUE7"/>
<evidence type="ECO:0000313" key="4">
    <source>
        <dbReference type="Proteomes" id="UP001054889"/>
    </source>
</evidence>
<keyword evidence="4" id="KW-1185">Reference proteome</keyword>
<dbReference type="Proteomes" id="UP001054889">
    <property type="component" value="Unassembled WGS sequence"/>
</dbReference>
<evidence type="ECO:0000313" key="3">
    <source>
        <dbReference type="EMBL" id="GJM89127.1"/>
    </source>
</evidence>
<dbReference type="PANTHER" id="PTHR13803:SF17">
    <property type="entry name" value="PROTEIN TRANSPORT PROTEIN SEC24"/>
    <property type="match status" value="1"/>
</dbReference>
<dbReference type="InterPro" id="IPR036465">
    <property type="entry name" value="vWFA_dom_sf"/>
</dbReference>
<gene>
    <name evidence="3" type="primary">ga05277</name>
    <name evidence="2" type="synonym">ga04824</name>
    <name evidence="2" type="ORF">PR202_ga04824</name>
    <name evidence="3" type="ORF">PR202_ga05277</name>
</gene>
<proteinExistence type="predicted"/>
<dbReference type="GO" id="GO:0006886">
    <property type="term" value="P:intracellular protein transport"/>
    <property type="evidence" value="ECO:0007669"/>
    <property type="project" value="InterPro"/>
</dbReference>
<protein>
    <recommendedName>
        <fullName evidence="1">Sec23/Sec24 trunk domain-containing protein</fullName>
    </recommendedName>
</protein>
<dbReference type="InterPro" id="IPR050550">
    <property type="entry name" value="SEC23_SEC24_subfamily"/>
</dbReference>
<dbReference type="SUPFAM" id="SSF53300">
    <property type="entry name" value="vWA-like"/>
    <property type="match status" value="1"/>
</dbReference>
<dbReference type="GO" id="GO:0070971">
    <property type="term" value="C:endoplasmic reticulum exit site"/>
    <property type="evidence" value="ECO:0007669"/>
    <property type="project" value="TreeGrafter"/>
</dbReference>
<sequence>MAVRATVSRFPAVPDDLEACALQWGVFVTPFAATDERGQPPATGAFGDLVPRCESCWAYFNSYCDLERWGWTCCLCGALNGFDDDTARRFQRPDACPELNFSFVDLEIPVDDAGDGVQARPVYVAAVDLACSEEFLELIKSALLAALEALIPGSLFGLMTFSHKIGLYDLQGPIPVVKNVFVPPDLEEDGLPVPLEDAMPLLSFLAPVDTCKDRIAAALETLRPTSSWERGAASGQEEDTVLLGGRGFGTAMTALIDYLSSEYGSTFALARVFAFLSGAPDYGVGQLDTRRYGEQYASKGVDADLALLPEQIPFYRDLAAVAVQGGVCIGLFAVTDEYTDLASLKFLCIESGGSLFLYANTDDSTLPQDIYRLLSRPYAFGCVLRLRTSSDFEPGNSYGHFFPDPQYENVQHIICCDSFATYAYDFDFAHNDGFSRHTDPAVIQIAFQYSVVEPVEETSGNEKQSSASSLDPSSLAKAIYPLLISFSSPDKQAFPRHTLSHAALIMSESPIFLLDAFTNLVVYYSSTADPSIPFPPPHDCLLRTTVNRLKQDRCITPKLTFIHGGKDDSTLFESYLIEEQDVDGSGFTTGSGFVAFRETVRNVAVEIIHEESGS</sequence>
<dbReference type="InterPro" id="IPR006896">
    <property type="entry name" value="Sec23/24_trunk_dom"/>
</dbReference>
<dbReference type="InterPro" id="IPR036174">
    <property type="entry name" value="Znf_Sec23_Sec24_sf"/>
</dbReference>
<dbReference type="SUPFAM" id="SSF81995">
    <property type="entry name" value="beta-sandwich domain of Sec23/24"/>
    <property type="match status" value="1"/>
</dbReference>
<reference evidence="3" key="1">
    <citation type="journal article" date="2018" name="DNA Res.">
        <title>Multiple hybrid de novo genome assembly of finger millet, an orphan allotetraploid crop.</title>
        <authorList>
            <person name="Hatakeyama M."/>
            <person name="Aluri S."/>
            <person name="Balachadran M.T."/>
            <person name="Sivarajan S.R."/>
            <person name="Patrignani A."/>
            <person name="Gruter S."/>
            <person name="Poveda L."/>
            <person name="Shimizu-Inatsugi R."/>
            <person name="Baeten J."/>
            <person name="Francoijs K.J."/>
            <person name="Nataraja K.N."/>
            <person name="Reddy Y.A.N."/>
            <person name="Phadnis S."/>
            <person name="Ravikumar R.L."/>
            <person name="Schlapbach R."/>
            <person name="Sreeman S.M."/>
            <person name="Shimizu K.K."/>
        </authorList>
    </citation>
    <scope>NUCLEOTIDE SEQUENCE</scope>
</reference>
<dbReference type="SUPFAM" id="SSF82919">
    <property type="entry name" value="Zn-finger domain of Sec23/24"/>
    <property type="match status" value="1"/>
</dbReference>
<comment type="caution">
    <text evidence="3">The sequence shown here is derived from an EMBL/GenBank/DDBJ whole genome shotgun (WGS) entry which is preliminary data.</text>
</comment>